<evidence type="ECO:0000313" key="1">
    <source>
        <dbReference type="EMBL" id="GAA0515585.1"/>
    </source>
</evidence>
<protein>
    <submittedName>
        <fullName evidence="1">Uncharacterized protein</fullName>
    </submittedName>
</protein>
<dbReference type="EMBL" id="BAAABZ010000012">
    <property type="protein sequence ID" value="GAA0515585.1"/>
    <property type="molecule type" value="Genomic_DNA"/>
</dbReference>
<reference evidence="1 2" key="1">
    <citation type="journal article" date="2019" name="Int. J. Syst. Evol. Microbiol.">
        <title>The Global Catalogue of Microorganisms (GCM) 10K type strain sequencing project: providing services to taxonomists for standard genome sequencing and annotation.</title>
        <authorList>
            <consortium name="The Broad Institute Genomics Platform"/>
            <consortium name="The Broad Institute Genome Sequencing Center for Infectious Disease"/>
            <person name="Wu L."/>
            <person name="Ma J."/>
        </authorList>
    </citation>
    <scope>NUCLEOTIDE SEQUENCE [LARGE SCALE GENOMIC DNA]</scope>
    <source>
        <strain evidence="1 2">JCM 5052</strain>
    </source>
</reference>
<dbReference type="Proteomes" id="UP001501576">
    <property type="component" value="Unassembled WGS sequence"/>
</dbReference>
<organism evidence="1 2">
    <name type="scientific">Streptomyces mordarskii</name>
    <dbReference type="NCBI Taxonomy" id="1226758"/>
    <lineage>
        <taxon>Bacteria</taxon>
        <taxon>Bacillati</taxon>
        <taxon>Actinomycetota</taxon>
        <taxon>Actinomycetes</taxon>
        <taxon>Kitasatosporales</taxon>
        <taxon>Streptomycetaceae</taxon>
        <taxon>Streptomyces</taxon>
    </lineage>
</organism>
<accession>A0ABN1CBA2</accession>
<gene>
    <name evidence="1" type="ORF">GCM10010390_17390</name>
</gene>
<keyword evidence="2" id="KW-1185">Reference proteome</keyword>
<proteinExistence type="predicted"/>
<name>A0ABN1CBA2_9ACTN</name>
<sequence length="108" mass="11409">MAADGILRVGAVGLRARRTRVAMVGSPAAERYFGFNGHPATIVERSTDASVVDVAAVLGRSVNPGHEGTVKVSRPSDALEAKGIGMLWTRVASMNQHRDLQIALVQMG</sequence>
<comment type="caution">
    <text evidence="1">The sequence shown here is derived from an EMBL/GenBank/DDBJ whole genome shotgun (WGS) entry which is preliminary data.</text>
</comment>
<evidence type="ECO:0000313" key="2">
    <source>
        <dbReference type="Proteomes" id="UP001501576"/>
    </source>
</evidence>